<dbReference type="SUPFAM" id="SSF55073">
    <property type="entry name" value="Nucleotide cyclase"/>
    <property type="match status" value="1"/>
</dbReference>
<accession>A0A0U3K3C8</accession>
<dbReference type="CDD" id="cd01949">
    <property type="entry name" value="GGDEF"/>
    <property type="match status" value="1"/>
</dbReference>
<evidence type="ECO:0000256" key="2">
    <source>
        <dbReference type="ARBA" id="ARBA00022636"/>
    </source>
</evidence>
<dbReference type="SMART" id="SM00267">
    <property type="entry name" value="GGDEF"/>
    <property type="match status" value="1"/>
</dbReference>
<dbReference type="InterPro" id="IPR052155">
    <property type="entry name" value="Biofilm_reg_signaling"/>
</dbReference>
<dbReference type="InterPro" id="IPR000014">
    <property type="entry name" value="PAS"/>
</dbReference>
<dbReference type="InterPro" id="IPR000160">
    <property type="entry name" value="GGDEF_dom"/>
</dbReference>
<dbReference type="Gene3D" id="3.20.20.450">
    <property type="entry name" value="EAL domain"/>
    <property type="match status" value="1"/>
</dbReference>
<dbReference type="CDD" id="cd01948">
    <property type="entry name" value="EAL"/>
    <property type="match status" value="1"/>
</dbReference>
<evidence type="ECO:0000259" key="4">
    <source>
        <dbReference type="PROSITE" id="PS50112"/>
    </source>
</evidence>
<feature type="domain" description="GGDEF" evidence="6">
    <location>
        <begin position="275"/>
        <end position="407"/>
    </location>
</feature>
<name>A0A0U3K3C8_ENTCL</name>
<dbReference type="InterPro" id="IPR035965">
    <property type="entry name" value="PAS-like_dom_sf"/>
</dbReference>
<dbReference type="AlphaFoldDB" id="A0A0U3K3C8"/>
<dbReference type="PROSITE" id="PS50112">
    <property type="entry name" value="PAS"/>
    <property type="match status" value="1"/>
</dbReference>
<dbReference type="Pfam" id="PF00990">
    <property type="entry name" value="GGDEF"/>
    <property type="match status" value="1"/>
</dbReference>
<dbReference type="Gene3D" id="3.30.70.270">
    <property type="match status" value="1"/>
</dbReference>
<dbReference type="Pfam" id="PF00563">
    <property type="entry name" value="EAL"/>
    <property type="match status" value="1"/>
</dbReference>
<evidence type="ECO:0000259" key="5">
    <source>
        <dbReference type="PROSITE" id="PS50883"/>
    </source>
</evidence>
<dbReference type="CDD" id="cd00130">
    <property type="entry name" value="PAS"/>
    <property type="match status" value="1"/>
</dbReference>
<feature type="domain" description="EAL" evidence="5">
    <location>
        <begin position="416"/>
        <end position="668"/>
    </location>
</feature>
<dbReference type="InterPro" id="IPR001633">
    <property type="entry name" value="EAL_dom"/>
</dbReference>
<protein>
    <recommendedName>
        <fullName evidence="1">cyclic-guanylate-specific phosphodiesterase</fullName>
        <ecNumber evidence="1">3.1.4.52</ecNumber>
    </recommendedName>
</protein>
<dbReference type="PROSITE" id="PS50883">
    <property type="entry name" value="EAL"/>
    <property type="match status" value="1"/>
</dbReference>
<comment type="catalytic activity">
    <reaction evidence="3">
        <text>3',3'-c-di-GMP + H2O = 5'-phosphoguanylyl(3'-&gt;5')guanosine + H(+)</text>
        <dbReference type="Rhea" id="RHEA:24902"/>
        <dbReference type="ChEBI" id="CHEBI:15377"/>
        <dbReference type="ChEBI" id="CHEBI:15378"/>
        <dbReference type="ChEBI" id="CHEBI:58754"/>
        <dbReference type="ChEBI" id="CHEBI:58805"/>
        <dbReference type="EC" id="3.1.4.52"/>
    </reaction>
</comment>
<evidence type="ECO:0000259" key="6">
    <source>
        <dbReference type="PROSITE" id="PS50887"/>
    </source>
</evidence>
<dbReference type="PANTHER" id="PTHR44757">
    <property type="entry name" value="DIGUANYLATE CYCLASE DGCP"/>
    <property type="match status" value="1"/>
</dbReference>
<dbReference type="Pfam" id="PF13426">
    <property type="entry name" value="PAS_9"/>
    <property type="match status" value="1"/>
</dbReference>
<organism evidence="7">
    <name type="scientific">Enterobacter cloacae</name>
    <dbReference type="NCBI Taxonomy" id="550"/>
    <lineage>
        <taxon>Bacteria</taxon>
        <taxon>Pseudomonadati</taxon>
        <taxon>Pseudomonadota</taxon>
        <taxon>Gammaproteobacteria</taxon>
        <taxon>Enterobacterales</taxon>
        <taxon>Enterobacteriaceae</taxon>
        <taxon>Enterobacter</taxon>
        <taxon>Enterobacter cloacae complex</taxon>
    </lineage>
</organism>
<dbReference type="InterPro" id="IPR029787">
    <property type="entry name" value="Nucleotide_cyclase"/>
</dbReference>
<feature type="domain" description="PAS" evidence="4">
    <location>
        <begin position="119"/>
        <end position="190"/>
    </location>
</feature>
<dbReference type="Gene3D" id="3.30.450.20">
    <property type="entry name" value="PAS domain"/>
    <property type="match status" value="1"/>
</dbReference>
<dbReference type="NCBIfam" id="NF007474">
    <property type="entry name" value="PRK10060.1"/>
    <property type="match status" value="1"/>
</dbReference>
<dbReference type="InterPro" id="IPR043128">
    <property type="entry name" value="Rev_trsase/Diguanyl_cyclase"/>
</dbReference>
<sequence>MRYSAAAGENVMDDLEQNLLFRYMGTHSPWWRLTADSNALHLAASESADIIQVVALDDEQAALIRQLTVITSSIAMTLPLYGVDVPVHLVGRKINKNEWAGTASAWNDTPSVARDLAQGLSFAEQVVSEANSVIVILDQNGNIQRFNRLSEEYTGLKEQEVIGQNVFKLFMSRSEAAASKRNITGFFRNGSSYEVERWIKTRKGQRLFLFRNKFVHSGSGKNEIFLICSGTDITEERRAQERLRVLANTDTITGLPNRNAIHELISDAITARGDTQVGVVYLDLDNFKKVNDAYGHMFGDQLLQAVALAILSCLDEGQTLARLGGDEFIVLATDTSQGALEAMTSRILTRLRQPFRIGLIEVYTGCSLGIALAPQHGNDRESVIRNADTAMYTAKENGRGKFCVFSPEMNQRVFEYLWLDTNLRKALDNDQLLIHYQPKITWRGEVRSLEALVRWQSPERGLIPPMEFISYAEESGLIVPLGRWVMLDVVRQVAKWRDKGINLRVAVNVSARQLADQTIFSDLKQALKDLSFEYCPIDVELTESCLIENEELALSVIQQFSRLGAQIHLDDFGTGYSSLSQLARFPIDAIKLDQAFVRDIHKQSISQSLVRAIVAVAQALNLQVIAEGVESAKEDAFLTKNGVNERQGYLFAKPMPAAAFERWLKRYQARNVR</sequence>
<dbReference type="GO" id="GO:0071111">
    <property type="term" value="F:cyclic-guanylate-specific phosphodiesterase activity"/>
    <property type="evidence" value="ECO:0007669"/>
    <property type="project" value="UniProtKB-EC"/>
</dbReference>
<dbReference type="NCBIfam" id="TIGR00229">
    <property type="entry name" value="sensory_box"/>
    <property type="match status" value="1"/>
</dbReference>
<keyword evidence="2" id="KW-0973">c-di-GMP</keyword>
<dbReference type="InterPro" id="IPR035919">
    <property type="entry name" value="EAL_sf"/>
</dbReference>
<dbReference type="FunFam" id="3.20.20.450:FF:000001">
    <property type="entry name" value="Cyclic di-GMP phosphodiesterase yahA"/>
    <property type="match status" value="1"/>
</dbReference>
<reference evidence="7" key="1">
    <citation type="journal article" date="2015" name="J. Clin. Microbiol.">
        <title>Co-Production of KPC-18 and VIM-1 Carbapenemases by Enterobacter cloacae: Implications for Newer beta-Lactam-beta-Lactamase Inhibitor Combinations.</title>
        <authorList>
            <person name="Thomson G.K."/>
            <person name="Snyder J.W."/>
            <person name="McElheny C.L."/>
            <person name="Thomson K.S."/>
            <person name="Doi Y."/>
        </authorList>
    </citation>
    <scope>NUCLEOTIDE SEQUENCE</scope>
    <source>
        <strain evidence="7">G6809</strain>
    </source>
</reference>
<dbReference type="SUPFAM" id="SSF55785">
    <property type="entry name" value="PYP-like sensor domain (PAS domain)"/>
    <property type="match status" value="1"/>
</dbReference>
<evidence type="ECO:0000256" key="3">
    <source>
        <dbReference type="ARBA" id="ARBA00034290"/>
    </source>
</evidence>
<dbReference type="EMBL" id="KT884517">
    <property type="protein sequence ID" value="ALV83387.1"/>
    <property type="molecule type" value="Genomic_DNA"/>
</dbReference>
<evidence type="ECO:0000313" key="7">
    <source>
        <dbReference type="EMBL" id="ALV83387.1"/>
    </source>
</evidence>
<dbReference type="PANTHER" id="PTHR44757:SF11">
    <property type="entry name" value="CYCLIC DI-GMP PHOSPHODIESTERASE PDER"/>
    <property type="match status" value="1"/>
</dbReference>
<dbReference type="SMART" id="SM00052">
    <property type="entry name" value="EAL"/>
    <property type="match status" value="1"/>
</dbReference>
<dbReference type="NCBIfam" id="TIGR00254">
    <property type="entry name" value="GGDEF"/>
    <property type="match status" value="1"/>
</dbReference>
<dbReference type="EC" id="3.1.4.52" evidence="1"/>
<evidence type="ECO:0000256" key="1">
    <source>
        <dbReference type="ARBA" id="ARBA00012282"/>
    </source>
</evidence>
<dbReference type="SUPFAM" id="SSF141868">
    <property type="entry name" value="EAL domain-like"/>
    <property type="match status" value="1"/>
</dbReference>
<dbReference type="PROSITE" id="PS50887">
    <property type="entry name" value="GGDEF"/>
    <property type="match status" value="1"/>
</dbReference>
<dbReference type="SMART" id="SM00091">
    <property type="entry name" value="PAS"/>
    <property type="match status" value="1"/>
</dbReference>
<proteinExistence type="predicted"/>